<dbReference type="SUPFAM" id="SSF75304">
    <property type="entry name" value="Amidase signature (AS) enzymes"/>
    <property type="match status" value="1"/>
</dbReference>
<dbReference type="PANTHER" id="PTHR46310:SF7">
    <property type="entry name" value="AMIDASE 1"/>
    <property type="match status" value="1"/>
</dbReference>
<comment type="caution">
    <text evidence="2">The sequence shown here is derived from an EMBL/GenBank/DDBJ whole genome shotgun (WGS) entry which is preliminary data.</text>
</comment>
<dbReference type="AlphaFoldDB" id="A0AAE1LY60"/>
<dbReference type="Proteomes" id="UP001273209">
    <property type="component" value="Unassembled WGS sequence"/>
</dbReference>
<dbReference type="InterPro" id="IPR036928">
    <property type="entry name" value="AS_sf"/>
</dbReference>
<organism evidence="2 3">
    <name type="scientific">Trichoderma aggressivum f. europaeum</name>
    <dbReference type="NCBI Taxonomy" id="173218"/>
    <lineage>
        <taxon>Eukaryota</taxon>
        <taxon>Fungi</taxon>
        <taxon>Dikarya</taxon>
        <taxon>Ascomycota</taxon>
        <taxon>Pezizomycotina</taxon>
        <taxon>Sordariomycetes</taxon>
        <taxon>Hypocreomycetidae</taxon>
        <taxon>Hypocreales</taxon>
        <taxon>Hypocreaceae</taxon>
        <taxon>Trichoderma</taxon>
    </lineage>
</organism>
<accession>A0AAE1LY60</accession>
<evidence type="ECO:0000313" key="3">
    <source>
        <dbReference type="Proteomes" id="UP001273209"/>
    </source>
</evidence>
<dbReference type="EMBL" id="JAWRVG010000022">
    <property type="protein sequence ID" value="KAK4071757.1"/>
    <property type="molecule type" value="Genomic_DNA"/>
</dbReference>
<dbReference type="InterPro" id="IPR023631">
    <property type="entry name" value="Amidase_dom"/>
</dbReference>
<dbReference type="GeneID" id="87920474"/>
<protein>
    <recommendedName>
        <fullName evidence="1">Amidase domain-containing protein</fullName>
    </recommendedName>
</protein>
<keyword evidence="3" id="KW-1185">Reference proteome</keyword>
<dbReference type="Pfam" id="PF01425">
    <property type="entry name" value="Amidase"/>
    <property type="match status" value="1"/>
</dbReference>
<evidence type="ECO:0000313" key="2">
    <source>
        <dbReference type="EMBL" id="KAK4071757.1"/>
    </source>
</evidence>
<reference evidence="2" key="1">
    <citation type="submission" date="2023-11" db="EMBL/GenBank/DDBJ databases">
        <title>The genome sequences of three competitors of mushroom-forming fungi.</title>
        <authorList>
            <person name="Beijen E."/>
            <person name="Ohm R.A."/>
        </authorList>
    </citation>
    <scope>NUCLEOTIDE SEQUENCE</scope>
    <source>
        <strain evidence="2">CBS 100526</strain>
    </source>
</reference>
<name>A0AAE1LY60_9HYPO</name>
<proteinExistence type="predicted"/>
<sequence length="778" mass="85418">MSLSDGWQSVIRLDERSYQWSRDPVARLSDDFRQLCSGISGSPCLVFRADDCPDFVDSSLCELFSHWLTIDDVTSASFCRAVFLLDPSLEPGTAENMSKDSFPGLRDLGTINVIRMATNGLQRLRSGPYFYQEASFHHVYRTFPDSQSAFFSAITQSPTSGQFIEHRPTDHIAVPSRLYSPPQTAKLPLSGLRFASKDVFDVAGLKTSAGSRSFFELSDPKPKSAFIVQKLTALGAVLVGKAKNTQFANGEDPQEWVDYCCPWNPRGDGYQNPDTSSSGSATAVSSYSCLDFAIGSDTCGSIACPAAAQGIFGLRLSTGALSHEGAFTVSKYLDTSGIFTRSIDILHLVTSQLLEGTSEYGRSPPLSEVVDLPLLPLPPPLSVYPKSSFPHDNGETIASVDRFIKALESFCNTERTTLDIDEEWKKTDPQGLGLSIYSELKMVALSPLVKLRLKSYRNIYQKNPYLDRVNTEKLKLARLVTIEDREKMVQQKAFFANFAYKQILQSGDGSGAAGSLGGIMVWPFNPQEPQYRDNCPPLTPHVNWRWDVDYTAPLAGLPQVIVPIGQFRYESRITGEPDFLPIAASIVGPPGNSSIVDVFYFYFYALNNGGHVAGVPEDFHVGDWEHSMVRFQNGVPTEISLSQHSSSGEAFSYGALQKIGKRALIFSSFGDQAKHATKGSHNIPFTLPPLPPLNLSSVSIPGIPSSVLGYLNLSAILEAVLPANFLQDKTLMGTLWDPVANAFAYNYTFDFDPHRSVEENNKFTPLATKSQPNPQPAS</sequence>
<dbReference type="RefSeq" id="XP_062755196.1">
    <property type="nucleotide sequence ID" value="XM_062900569.1"/>
</dbReference>
<dbReference type="Gene3D" id="3.90.1300.10">
    <property type="entry name" value="Amidase signature (AS) domain"/>
    <property type="match status" value="1"/>
</dbReference>
<feature type="domain" description="Amidase" evidence="1">
    <location>
        <begin position="183"/>
        <end position="359"/>
    </location>
</feature>
<gene>
    <name evidence="2" type="ORF">Triagg1_5995</name>
</gene>
<evidence type="ECO:0000259" key="1">
    <source>
        <dbReference type="Pfam" id="PF01425"/>
    </source>
</evidence>
<dbReference type="PANTHER" id="PTHR46310">
    <property type="entry name" value="AMIDASE 1"/>
    <property type="match status" value="1"/>
</dbReference>